<protein>
    <submittedName>
        <fullName evidence="5">Helix-turn-helix transcriptional regulator</fullName>
    </submittedName>
</protein>
<dbReference type="InterPro" id="IPR002577">
    <property type="entry name" value="HTH_HxlR"/>
</dbReference>
<dbReference type="RefSeq" id="WP_240571228.1">
    <property type="nucleotide sequence ID" value="NZ_CP136709.1"/>
</dbReference>
<evidence type="ECO:0000256" key="1">
    <source>
        <dbReference type="ARBA" id="ARBA00023015"/>
    </source>
</evidence>
<accession>A0ABS9RFZ5</accession>
<dbReference type="InterPro" id="IPR036390">
    <property type="entry name" value="WH_DNA-bd_sf"/>
</dbReference>
<evidence type="ECO:0000313" key="5">
    <source>
        <dbReference type="EMBL" id="MCH4551104.1"/>
    </source>
</evidence>
<comment type="caution">
    <text evidence="5">The sequence shown here is derived from an EMBL/GenBank/DDBJ whole genome shotgun (WGS) entry which is preliminary data.</text>
</comment>
<evidence type="ECO:0000256" key="2">
    <source>
        <dbReference type="ARBA" id="ARBA00023125"/>
    </source>
</evidence>
<dbReference type="PROSITE" id="PS51118">
    <property type="entry name" value="HTH_HXLR"/>
    <property type="match status" value="1"/>
</dbReference>
<keyword evidence="1" id="KW-0805">Transcription regulation</keyword>
<gene>
    <name evidence="5" type="ORF">MKW35_00575</name>
</gene>
<evidence type="ECO:0000256" key="3">
    <source>
        <dbReference type="ARBA" id="ARBA00023163"/>
    </source>
</evidence>
<dbReference type="Gene3D" id="1.10.10.10">
    <property type="entry name" value="Winged helix-like DNA-binding domain superfamily/Winged helix DNA-binding domain"/>
    <property type="match status" value="1"/>
</dbReference>
<keyword evidence="3" id="KW-0804">Transcription</keyword>
<dbReference type="Pfam" id="PF01638">
    <property type="entry name" value="HxlR"/>
    <property type="match status" value="1"/>
</dbReference>
<name>A0ABS9RFZ5_9FLAO</name>
<feature type="domain" description="HTH hxlR-type" evidence="4">
    <location>
        <begin position="17"/>
        <end position="120"/>
    </location>
</feature>
<evidence type="ECO:0000259" key="4">
    <source>
        <dbReference type="PROSITE" id="PS51118"/>
    </source>
</evidence>
<keyword evidence="2" id="KW-0238">DNA-binding</keyword>
<dbReference type="SUPFAM" id="SSF46785">
    <property type="entry name" value="Winged helix' DNA-binding domain"/>
    <property type="match status" value="1"/>
</dbReference>
<proteinExistence type="predicted"/>
<keyword evidence="6" id="KW-1185">Reference proteome</keyword>
<dbReference type="Proteomes" id="UP001156141">
    <property type="component" value="Unassembled WGS sequence"/>
</dbReference>
<dbReference type="InterPro" id="IPR036388">
    <property type="entry name" value="WH-like_DNA-bd_sf"/>
</dbReference>
<reference evidence="5" key="1">
    <citation type="submission" date="2022-02" db="EMBL/GenBank/DDBJ databases">
        <title>Aestuariibaculum sp., a marine bacterium isolated from sediment in Guangxi.</title>
        <authorList>
            <person name="Ying J."/>
        </authorList>
    </citation>
    <scope>NUCLEOTIDE SEQUENCE</scope>
    <source>
        <strain evidence="5">L182</strain>
    </source>
</reference>
<dbReference type="EMBL" id="JAKVQD010000001">
    <property type="protein sequence ID" value="MCH4551104.1"/>
    <property type="molecule type" value="Genomic_DNA"/>
</dbReference>
<dbReference type="PANTHER" id="PTHR33204">
    <property type="entry name" value="TRANSCRIPTIONAL REGULATOR, MARR FAMILY"/>
    <property type="match status" value="1"/>
</dbReference>
<organism evidence="5 6">
    <name type="scientific">Aestuariibaculum lutulentum</name>
    <dbReference type="NCBI Taxonomy" id="2920935"/>
    <lineage>
        <taxon>Bacteria</taxon>
        <taxon>Pseudomonadati</taxon>
        <taxon>Bacteroidota</taxon>
        <taxon>Flavobacteriia</taxon>
        <taxon>Flavobacteriales</taxon>
        <taxon>Flavobacteriaceae</taxon>
    </lineage>
</organism>
<sequence length="126" mass="14421">MENNLEKTGCTLTKTACEYKIRAIHDVMYLIGGKWKISIIACLCYGNKRYSDILNEVEGISGKMLSRELKELEMNKMIERTILNTKPVGVEYSLTDLGKSLKSVIDILADWGIAYREERKLIEEQV</sequence>
<evidence type="ECO:0000313" key="6">
    <source>
        <dbReference type="Proteomes" id="UP001156141"/>
    </source>
</evidence>